<evidence type="ECO:0000313" key="1">
    <source>
        <dbReference type="EMBL" id="GCC53452.1"/>
    </source>
</evidence>
<dbReference type="OrthoDB" id="882485at2"/>
<proteinExistence type="predicted"/>
<name>A0A401UF02_9BACT</name>
<organism evidence="1 2">
    <name type="scientific">Chryseotalea sanaruensis</name>
    <dbReference type="NCBI Taxonomy" id="2482724"/>
    <lineage>
        <taxon>Bacteria</taxon>
        <taxon>Pseudomonadati</taxon>
        <taxon>Bacteroidota</taxon>
        <taxon>Cytophagia</taxon>
        <taxon>Cytophagales</taxon>
        <taxon>Chryseotaleaceae</taxon>
        <taxon>Chryseotalea</taxon>
    </lineage>
</organism>
<accession>A0A401UF02</accession>
<evidence type="ECO:0008006" key="3">
    <source>
        <dbReference type="Google" id="ProtNLM"/>
    </source>
</evidence>
<dbReference type="EMBL" id="BHXQ01000008">
    <property type="protein sequence ID" value="GCC53452.1"/>
    <property type="molecule type" value="Genomic_DNA"/>
</dbReference>
<dbReference type="Proteomes" id="UP000288227">
    <property type="component" value="Unassembled WGS sequence"/>
</dbReference>
<dbReference type="AlphaFoldDB" id="A0A401UF02"/>
<reference evidence="1 2" key="1">
    <citation type="submission" date="2018-11" db="EMBL/GenBank/DDBJ databases">
        <title>Chryseotalea sanarue gen. nov., sp., nov., a member of the family Cytophagaceae, isolated from a brackish lake in Hamamatsu Japan.</title>
        <authorList>
            <person name="Maejima Y."/>
            <person name="Iino T."/>
            <person name="Muraguchi Y."/>
            <person name="Fukuda K."/>
            <person name="Ohkuma M."/>
            <person name="Moriuchi R."/>
            <person name="Dohra H."/>
            <person name="Kimbara K."/>
            <person name="Shintani M."/>
        </authorList>
    </citation>
    <scope>NUCLEOTIDE SEQUENCE [LARGE SCALE GENOMIC DNA]</scope>
    <source>
        <strain evidence="1 2">Ys</strain>
    </source>
</reference>
<sequence length="138" mass="15724">MKRDIISLKNVKGVQYVTIYYDTILSATVDEWVGDFETKENFISGLYIVLTNIQKNKSKKWLADLTKIEGDFSFMKDHILQFIIPQAKSAGLLYEALVLPYNIFSILSVQTAMEEVDGIEIHLFSSVQEAGIWLNAKI</sequence>
<evidence type="ECO:0000313" key="2">
    <source>
        <dbReference type="Proteomes" id="UP000288227"/>
    </source>
</evidence>
<comment type="caution">
    <text evidence="1">The sequence shown here is derived from an EMBL/GenBank/DDBJ whole genome shotgun (WGS) entry which is preliminary data.</text>
</comment>
<protein>
    <recommendedName>
        <fullName evidence="3">STAS/SEC14 domain-containing protein</fullName>
    </recommendedName>
</protein>
<dbReference type="RefSeq" id="WP_127124106.1">
    <property type="nucleotide sequence ID" value="NZ_BHXQ01000008.1"/>
</dbReference>
<gene>
    <name evidence="1" type="ORF">SanaruYs_36960</name>
</gene>
<keyword evidence="2" id="KW-1185">Reference proteome</keyword>